<comment type="catalytic activity">
    <reaction evidence="4">
        <text>[thioredoxin]-disulfide + L-methionine + H2O = L-methionine (S)-S-oxide + [thioredoxin]-dithiol</text>
        <dbReference type="Rhea" id="RHEA:19993"/>
        <dbReference type="Rhea" id="RHEA-COMP:10698"/>
        <dbReference type="Rhea" id="RHEA-COMP:10700"/>
        <dbReference type="ChEBI" id="CHEBI:15377"/>
        <dbReference type="ChEBI" id="CHEBI:29950"/>
        <dbReference type="ChEBI" id="CHEBI:50058"/>
        <dbReference type="ChEBI" id="CHEBI:57844"/>
        <dbReference type="ChEBI" id="CHEBI:58772"/>
        <dbReference type="EC" id="1.8.4.11"/>
    </reaction>
</comment>
<comment type="caution">
    <text evidence="6">The sequence shown here is derived from an EMBL/GenBank/DDBJ whole genome shotgun (WGS) entry which is preliminary data.</text>
</comment>
<evidence type="ECO:0000259" key="5">
    <source>
        <dbReference type="Pfam" id="PF01625"/>
    </source>
</evidence>
<feature type="domain" description="Peptide methionine sulphoxide reductase MsrA" evidence="5">
    <location>
        <begin position="4"/>
        <end position="139"/>
    </location>
</feature>
<organism evidence="6 7">
    <name type="scientific">Pedobacter agri</name>
    <dbReference type="NCBI Taxonomy" id="454586"/>
    <lineage>
        <taxon>Bacteria</taxon>
        <taxon>Pseudomonadati</taxon>
        <taxon>Bacteroidota</taxon>
        <taxon>Sphingobacteriia</taxon>
        <taxon>Sphingobacteriales</taxon>
        <taxon>Sphingobacteriaceae</taxon>
        <taxon>Pedobacter</taxon>
    </lineage>
</organism>
<dbReference type="Pfam" id="PF01625">
    <property type="entry name" value="PMSR"/>
    <property type="match status" value="1"/>
</dbReference>
<dbReference type="Gene3D" id="3.30.1060.10">
    <property type="entry name" value="Peptide methionine sulphoxide reductase MsrA"/>
    <property type="match status" value="1"/>
</dbReference>
<accession>A0A9X3DHZ8</accession>
<sequence>MEKIGFGGSCHWCTEAIFLSVRGVVKVEQGWISSTGSDHELSEAVIVHYAEEIIELKSLIEIHLHTHSCTAQHSMRVKYRSAIYVFNDLQQQLANDAIVTLQSDFAHPIITKVIPFRQFKLNQNKYLNYYYGNREKPFCRNIVSPKLKALIDSFPHLVNKDKMNLS</sequence>
<keyword evidence="7" id="KW-1185">Reference proteome</keyword>
<dbReference type="PANTHER" id="PTHR43774">
    <property type="entry name" value="PEPTIDE METHIONINE SULFOXIDE REDUCTASE"/>
    <property type="match status" value="1"/>
</dbReference>
<evidence type="ECO:0000256" key="3">
    <source>
        <dbReference type="ARBA" id="ARBA00047806"/>
    </source>
</evidence>
<evidence type="ECO:0000256" key="4">
    <source>
        <dbReference type="ARBA" id="ARBA00048782"/>
    </source>
</evidence>
<protein>
    <recommendedName>
        <fullName evidence="1">peptide-methionine (S)-S-oxide reductase</fullName>
        <ecNumber evidence="1">1.8.4.11</ecNumber>
    </recommendedName>
</protein>
<dbReference type="AlphaFoldDB" id="A0A9X3DHZ8"/>
<evidence type="ECO:0000256" key="2">
    <source>
        <dbReference type="ARBA" id="ARBA00023002"/>
    </source>
</evidence>
<dbReference type="InterPro" id="IPR036509">
    <property type="entry name" value="Met_Sox_Rdtase_MsrA_sf"/>
</dbReference>
<reference evidence="6" key="1">
    <citation type="submission" date="2022-11" db="EMBL/GenBank/DDBJ databases">
        <authorList>
            <person name="Graham C."/>
            <person name="Newman J.D."/>
        </authorList>
    </citation>
    <scope>NUCLEOTIDE SEQUENCE</scope>
    <source>
        <strain evidence="6">DSM 19486</strain>
    </source>
</reference>
<evidence type="ECO:0000313" key="6">
    <source>
        <dbReference type="EMBL" id="MCX3266496.1"/>
    </source>
</evidence>
<dbReference type="RefSeq" id="WP_010599506.1">
    <property type="nucleotide sequence ID" value="NZ_JAPJUH010000005.1"/>
</dbReference>
<dbReference type="PANTHER" id="PTHR43774:SF1">
    <property type="entry name" value="PEPTIDE METHIONINE SULFOXIDE REDUCTASE MSRA 2"/>
    <property type="match status" value="1"/>
</dbReference>
<name>A0A9X3DHZ8_9SPHI</name>
<dbReference type="Proteomes" id="UP001142592">
    <property type="component" value="Unassembled WGS sequence"/>
</dbReference>
<keyword evidence="2 6" id="KW-0560">Oxidoreductase</keyword>
<evidence type="ECO:0000256" key="1">
    <source>
        <dbReference type="ARBA" id="ARBA00012502"/>
    </source>
</evidence>
<dbReference type="GO" id="GO:0008113">
    <property type="term" value="F:peptide-methionine (S)-S-oxide reductase activity"/>
    <property type="evidence" value="ECO:0007669"/>
    <property type="project" value="UniProtKB-EC"/>
</dbReference>
<gene>
    <name evidence="6" type="ORF">OQZ29_17190</name>
</gene>
<dbReference type="EC" id="1.8.4.11" evidence="1"/>
<dbReference type="SUPFAM" id="SSF55068">
    <property type="entry name" value="Peptide methionine sulfoxide reductase"/>
    <property type="match status" value="1"/>
</dbReference>
<dbReference type="InterPro" id="IPR002569">
    <property type="entry name" value="Met_Sox_Rdtase_MsrA_dom"/>
</dbReference>
<dbReference type="EMBL" id="JAPJUH010000005">
    <property type="protein sequence ID" value="MCX3266496.1"/>
    <property type="molecule type" value="Genomic_DNA"/>
</dbReference>
<evidence type="ECO:0000313" key="7">
    <source>
        <dbReference type="Proteomes" id="UP001142592"/>
    </source>
</evidence>
<comment type="catalytic activity">
    <reaction evidence="3">
        <text>L-methionyl-[protein] + [thioredoxin]-disulfide + H2O = L-methionyl-(S)-S-oxide-[protein] + [thioredoxin]-dithiol</text>
        <dbReference type="Rhea" id="RHEA:14217"/>
        <dbReference type="Rhea" id="RHEA-COMP:10698"/>
        <dbReference type="Rhea" id="RHEA-COMP:10700"/>
        <dbReference type="Rhea" id="RHEA-COMP:12313"/>
        <dbReference type="Rhea" id="RHEA-COMP:12315"/>
        <dbReference type="ChEBI" id="CHEBI:15377"/>
        <dbReference type="ChEBI" id="CHEBI:16044"/>
        <dbReference type="ChEBI" id="CHEBI:29950"/>
        <dbReference type="ChEBI" id="CHEBI:44120"/>
        <dbReference type="ChEBI" id="CHEBI:50058"/>
        <dbReference type="EC" id="1.8.4.11"/>
    </reaction>
</comment>
<proteinExistence type="predicted"/>